<dbReference type="AlphaFoldDB" id="A0A7S3A3D8"/>
<name>A0A7S3A3D8_9RHOD</name>
<protein>
    <recommendedName>
        <fullName evidence="4">GOLD domain-containing protein</fullName>
    </recommendedName>
</protein>
<sequence>MSGLTGILLIVFGLAGVLFGLRVDVEDGLKKCVLETGHAGQIMRGSYSVLPRGREIVVEVREAETGRLVYSSTRGDELFEITAAVDGRLEVCFQNLPDRKHTKVDFELVVDEQSDHLAGLGDRIAAATVLSLKMHQKLESCLSRVQSFKHSFNRGQLGLERVWGNLRLWSWLELISVVLVFVVQAAFLTFKFGRSSVRNKLSRTPAHRTSL</sequence>
<dbReference type="Pfam" id="PF01105">
    <property type="entry name" value="EMP24_GP25L"/>
    <property type="match status" value="1"/>
</dbReference>
<feature type="domain" description="GOLD" evidence="4">
    <location>
        <begin position="30"/>
        <end position="110"/>
    </location>
</feature>
<feature type="chain" id="PRO_5030857684" description="GOLD domain-containing protein" evidence="3">
    <location>
        <begin position="21"/>
        <end position="211"/>
    </location>
</feature>
<dbReference type="InterPro" id="IPR009038">
    <property type="entry name" value="GOLD_dom"/>
</dbReference>
<keyword evidence="1 2" id="KW-0812">Transmembrane</keyword>
<comment type="subcellular location">
    <subcellularLocation>
        <location evidence="1">Membrane</location>
        <topology evidence="1">Single-pass type I membrane protein</topology>
    </subcellularLocation>
</comment>
<feature type="transmembrane region" description="Helical" evidence="2">
    <location>
        <begin position="168"/>
        <end position="190"/>
    </location>
</feature>
<feature type="signal peptide" evidence="3">
    <location>
        <begin position="1"/>
        <end position="20"/>
    </location>
</feature>
<dbReference type="PROSITE" id="PS50866">
    <property type="entry name" value="GOLD"/>
    <property type="match status" value="1"/>
</dbReference>
<dbReference type="EMBL" id="HBHW01035522">
    <property type="protein sequence ID" value="CAE0059228.1"/>
    <property type="molecule type" value="Transcribed_RNA"/>
</dbReference>
<proteinExistence type="inferred from homology"/>
<accession>A0A7S3A3D8</accession>
<reference evidence="5" key="1">
    <citation type="submission" date="2021-01" db="EMBL/GenBank/DDBJ databases">
        <authorList>
            <person name="Corre E."/>
            <person name="Pelletier E."/>
            <person name="Niang G."/>
            <person name="Scheremetjew M."/>
            <person name="Finn R."/>
            <person name="Kale V."/>
            <person name="Holt S."/>
            <person name="Cochrane G."/>
            <person name="Meng A."/>
            <person name="Brown T."/>
            <person name="Cohen L."/>
        </authorList>
    </citation>
    <scope>NUCLEOTIDE SEQUENCE</scope>
    <source>
        <strain evidence="5">CCMP 769</strain>
    </source>
</reference>
<evidence type="ECO:0000313" key="5">
    <source>
        <dbReference type="EMBL" id="CAE0059228.1"/>
    </source>
</evidence>
<gene>
    <name evidence="5" type="ORF">RMAR00112_LOCUS27293</name>
</gene>
<dbReference type="SMART" id="SM01190">
    <property type="entry name" value="EMP24_GP25L"/>
    <property type="match status" value="1"/>
</dbReference>
<evidence type="ECO:0000259" key="4">
    <source>
        <dbReference type="PROSITE" id="PS50866"/>
    </source>
</evidence>
<comment type="similarity">
    <text evidence="1">Belongs to the EMP24/GP25L family.</text>
</comment>
<dbReference type="GO" id="GO:0016020">
    <property type="term" value="C:membrane"/>
    <property type="evidence" value="ECO:0007669"/>
    <property type="project" value="UniProtKB-SubCell"/>
</dbReference>
<keyword evidence="2" id="KW-0472">Membrane</keyword>
<evidence type="ECO:0000256" key="2">
    <source>
        <dbReference type="SAM" id="Phobius"/>
    </source>
</evidence>
<keyword evidence="3" id="KW-0732">Signal</keyword>
<evidence type="ECO:0000256" key="3">
    <source>
        <dbReference type="SAM" id="SignalP"/>
    </source>
</evidence>
<organism evidence="5">
    <name type="scientific">Rhodosorus marinus</name>
    <dbReference type="NCBI Taxonomy" id="101924"/>
    <lineage>
        <taxon>Eukaryota</taxon>
        <taxon>Rhodophyta</taxon>
        <taxon>Stylonematophyceae</taxon>
        <taxon>Stylonematales</taxon>
        <taxon>Stylonemataceae</taxon>
        <taxon>Rhodosorus</taxon>
    </lineage>
</organism>
<evidence type="ECO:0000256" key="1">
    <source>
        <dbReference type="RuleBase" id="RU003827"/>
    </source>
</evidence>
<keyword evidence="2" id="KW-1133">Transmembrane helix</keyword>